<evidence type="ECO:0000256" key="1">
    <source>
        <dbReference type="SAM" id="MobiDB-lite"/>
    </source>
</evidence>
<sequence length="148" mass="16393">MAGVTTLNLPQSNLADDVIVNWQGSTRLIPIARLVALLMAEVGPAHETRVQLFADLDWATGSAGRVYGDGNSNFNGIYRKNGVFGGGNWTRIGDLPTRLERSARIRHRAKRCKKPTTPWAKDRNDPDRENQIATASNRARDTDVDPLR</sequence>
<organism evidence="2 3">
    <name type="scientific">Paracoccus alcaliphilus</name>
    <dbReference type="NCBI Taxonomy" id="34002"/>
    <lineage>
        <taxon>Bacteria</taxon>
        <taxon>Pseudomonadati</taxon>
        <taxon>Pseudomonadota</taxon>
        <taxon>Alphaproteobacteria</taxon>
        <taxon>Rhodobacterales</taxon>
        <taxon>Paracoccaceae</taxon>
        <taxon>Paracoccus</taxon>
    </lineage>
</organism>
<evidence type="ECO:0000313" key="2">
    <source>
        <dbReference type="EMBL" id="SEO34791.1"/>
    </source>
</evidence>
<dbReference type="RefSeq" id="WP_090617804.1">
    <property type="nucleotide sequence ID" value="NZ_CP067127.1"/>
</dbReference>
<feature type="compositionally biased region" description="Basic and acidic residues" evidence="1">
    <location>
        <begin position="120"/>
        <end position="130"/>
    </location>
</feature>
<dbReference type="EMBL" id="FODE01000074">
    <property type="protein sequence ID" value="SEO34791.1"/>
    <property type="molecule type" value="Genomic_DNA"/>
</dbReference>
<evidence type="ECO:0000313" key="3">
    <source>
        <dbReference type="Proteomes" id="UP000199054"/>
    </source>
</evidence>
<dbReference type="Proteomes" id="UP000199054">
    <property type="component" value="Unassembled WGS sequence"/>
</dbReference>
<gene>
    <name evidence="2" type="ORF">SAMN04489859_10747</name>
</gene>
<proteinExistence type="predicted"/>
<dbReference type="AlphaFoldDB" id="A0A1H8NZ52"/>
<feature type="compositionally biased region" description="Basic and acidic residues" evidence="1">
    <location>
        <begin position="138"/>
        <end position="148"/>
    </location>
</feature>
<keyword evidence="3" id="KW-1185">Reference proteome</keyword>
<protein>
    <submittedName>
        <fullName evidence="2">Uncharacterized protein</fullName>
    </submittedName>
</protein>
<feature type="region of interest" description="Disordered" evidence="1">
    <location>
        <begin position="105"/>
        <end position="148"/>
    </location>
</feature>
<dbReference type="STRING" id="34002.SAMN04489859_10747"/>
<dbReference type="OrthoDB" id="7779280at2"/>
<feature type="compositionally biased region" description="Basic residues" evidence="1">
    <location>
        <begin position="105"/>
        <end position="114"/>
    </location>
</feature>
<name>A0A1H8NZ52_9RHOB</name>
<reference evidence="2 3" key="1">
    <citation type="submission" date="2016-10" db="EMBL/GenBank/DDBJ databases">
        <authorList>
            <person name="de Groot N.N."/>
        </authorList>
    </citation>
    <scope>NUCLEOTIDE SEQUENCE [LARGE SCALE GENOMIC DNA]</scope>
    <source>
        <strain evidence="2 3">DSM 8512</strain>
    </source>
</reference>
<accession>A0A1H8NZ52</accession>